<keyword evidence="3" id="KW-1185">Reference proteome</keyword>
<proteinExistence type="predicted"/>
<reference evidence="2 3" key="2">
    <citation type="submission" date="2015-10" db="EMBL/GenBank/DDBJ databases">
        <title>Draft Genome Sequence of Prosthecomicrobium hirschii ATCC 27832.</title>
        <authorList>
            <person name="Daniel J."/>
            <person name="Givan S.A."/>
            <person name="Brun Y.V."/>
            <person name="Brown P.J."/>
        </authorList>
    </citation>
    <scope>NUCLEOTIDE SEQUENCE [LARGE SCALE GENOMIC DNA]</scope>
    <source>
        <strain evidence="2 3">16</strain>
    </source>
</reference>
<accession>A0A0P6VIZ0</accession>
<organism evidence="2 3">
    <name type="scientific">Prosthecodimorpha hirschii</name>
    <dbReference type="NCBI Taxonomy" id="665126"/>
    <lineage>
        <taxon>Bacteria</taxon>
        <taxon>Pseudomonadati</taxon>
        <taxon>Pseudomonadota</taxon>
        <taxon>Alphaproteobacteria</taxon>
        <taxon>Hyphomicrobiales</taxon>
        <taxon>Ancalomicrobiaceae</taxon>
        <taxon>Prosthecodimorpha</taxon>
    </lineage>
</organism>
<reference evidence="2 3" key="1">
    <citation type="submission" date="2015-09" db="EMBL/GenBank/DDBJ databases">
        <authorList>
            <person name="Jackson K.R."/>
            <person name="Lunt B.L."/>
            <person name="Fisher J.N.B."/>
            <person name="Gardner A.V."/>
            <person name="Bailey M.E."/>
            <person name="Deus L.M."/>
            <person name="Earl A.S."/>
            <person name="Gibby P.D."/>
            <person name="Hartmann K.A."/>
            <person name="Liu J.E."/>
            <person name="Manci A.M."/>
            <person name="Nielsen D.A."/>
            <person name="Solomon M.B."/>
            <person name="Breakwell D.P."/>
            <person name="Burnett S.H."/>
            <person name="Grose J.H."/>
        </authorList>
    </citation>
    <scope>NUCLEOTIDE SEQUENCE [LARGE SCALE GENOMIC DNA]</scope>
    <source>
        <strain evidence="2 3">16</strain>
    </source>
</reference>
<dbReference type="EMBL" id="LJYW01000001">
    <property type="protein sequence ID" value="KPL52048.1"/>
    <property type="molecule type" value="Genomic_DNA"/>
</dbReference>
<dbReference type="AlphaFoldDB" id="A0A0P6VIZ0"/>
<evidence type="ECO:0000313" key="2">
    <source>
        <dbReference type="EMBL" id="KPL52048.1"/>
    </source>
</evidence>
<gene>
    <name evidence="2" type="ORF">ABB55_07240</name>
</gene>
<dbReference type="Proteomes" id="UP000048984">
    <property type="component" value="Unassembled WGS sequence"/>
</dbReference>
<evidence type="ECO:0000313" key="3">
    <source>
        <dbReference type="Proteomes" id="UP000048984"/>
    </source>
</evidence>
<evidence type="ECO:0000256" key="1">
    <source>
        <dbReference type="SAM" id="MobiDB-lite"/>
    </source>
</evidence>
<protein>
    <submittedName>
        <fullName evidence="2">Uncharacterized protein</fullName>
    </submittedName>
</protein>
<feature type="region of interest" description="Disordered" evidence="1">
    <location>
        <begin position="262"/>
        <end position="287"/>
    </location>
</feature>
<sequence length="351" mass="39217">MKRDLLSAGDDWDVWTDWYDDRLAGKRPWRRSLEIARATLPDDLWEQGPKAVNAEIKRLIAAEKAKTAANRRASRDGVQSIGDLEPLDIPSPVSFKWQDGVIALGGSALPVLGPRNDPRDLARKMQACREIAKDISAKIAKGRYNCRVEYREHLEGYLQWFPDGDDGNIYLADRSARALRELLVAEQDELPRPFVADVKGFLEQHIGIRPHFQELLEFFESVRTHALPEPLPQDAVDQARQAIAEATPEVFAPNVGQALDVESGPPSTVEQPSVAGESGISKIELPPDPIQTLDPEIEKSGAIARTLNALGKVLKQGPDYVKNMEAWEKVSTRLLPYLHTIIEWLRNMTGL</sequence>
<dbReference type="STRING" id="665126.ABB55_07240"/>
<name>A0A0P6VIZ0_9HYPH</name>
<comment type="caution">
    <text evidence="2">The sequence shown here is derived from an EMBL/GenBank/DDBJ whole genome shotgun (WGS) entry which is preliminary data.</text>
</comment>